<proteinExistence type="predicted"/>
<gene>
    <name evidence="2" type="ORF">PR001_g19151</name>
</gene>
<reference evidence="2 3" key="1">
    <citation type="submission" date="2018-09" db="EMBL/GenBank/DDBJ databases">
        <title>Genomic investigation of the strawberry pathogen Phytophthora fragariae indicates pathogenicity is determined by transcriptional variation in three key races.</title>
        <authorList>
            <person name="Adams T.M."/>
            <person name="Armitage A.D."/>
            <person name="Sobczyk M.K."/>
            <person name="Bates H.J."/>
            <person name="Dunwell J.M."/>
            <person name="Nellist C.F."/>
            <person name="Harrison R.J."/>
        </authorList>
    </citation>
    <scope>NUCLEOTIDE SEQUENCE [LARGE SCALE GENOMIC DNA]</scope>
    <source>
        <strain evidence="2 3">SCRP249</strain>
    </source>
</reference>
<protein>
    <submittedName>
        <fullName evidence="2">Uncharacterized protein</fullName>
    </submittedName>
</protein>
<dbReference type="EMBL" id="QXFV01001751">
    <property type="protein sequence ID" value="KAE8999056.1"/>
    <property type="molecule type" value="Genomic_DNA"/>
</dbReference>
<comment type="caution">
    <text evidence="2">The sequence shown here is derived from an EMBL/GenBank/DDBJ whole genome shotgun (WGS) entry which is preliminary data.</text>
</comment>
<evidence type="ECO:0000313" key="3">
    <source>
        <dbReference type="Proteomes" id="UP000429607"/>
    </source>
</evidence>
<feature type="region of interest" description="Disordered" evidence="1">
    <location>
        <begin position="37"/>
        <end position="71"/>
    </location>
</feature>
<dbReference type="Proteomes" id="UP000429607">
    <property type="component" value="Unassembled WGS sequence"/>
</dbReference>
<evidence type="ECO:0000256" key="1">
    <source>
        <dbReference type="SAM" id="MobiDB-lite"/>
    </source>
</evidence>
<sequence length="151" mass="17195">INLWQKATLDLNKTRPVYDPQKNLPTESGLPEVVRMDQQGAPSAERTSARSLPAYGYRGTTNADDSTLSEKEAEDFDPVLEYVLLGDSVSNDVLAWISVGVDMTCVADHHDRGHADGGRWRHGRLHEHDDRCGWYGRRLQNRRVWRVGRWP</sequence>
<feature type="non-terminal residue" evidence="2">
    <location>
        <position position="1"/>
    </location>
</feature>
<name>A0A6A3JUQ9_9STRA</name>
<dbReference type="AlphaFoldDB" id="A0A6A3JUQ9"/>
<accession>A0A6A3JUQ9</accession>
<organism evidence="2 3">
    <name type="scientific">Phytophthora rubi</name>
    <dbReference type="NCBI Taxonomy" id="129364"/>
    <lineage>
        <taxon>Eukaryota</taxon>
        <taxon>Sar</taxon>
        <taxon>Stramenopiles</taxon>
        <taxon>Oomycota</taxon>
        <taxon>Peronosporomycetes</taxon>
        <taxon>Peronosporales</taxon>
        <taxon>Peronosporaceae</taxon>
        <taxon>Phytophthora</taxon>
    </lineage>
</organism>
<evidence type="ECO:0000313" key="2">
    <source>
        <dbReference type="EMBL" id="KAE8999056.1"/>
    </source>
</evidence>